<name>A0A8J4QAL8_9MYCE</name>
<accession>A0A8J4QAL8</accession>
<organism evidence="2 3">
    <name type="scientific">Polysphondylium violaceum</name>
    <dbReference type="NCBI Taxonomy" id="133409"/>
    <lineage>
        <taxon>Eukaryota</taxon>
        <taxon>Amoebozoa</taxon>
        <taxon>Evosea</taxon>
        <taxon>Eumycetozoa</taxon>
        <taxon>Dictyostelia</taxon>
        <taxon>Dictyosteliales</taxon>
        <taxon>Dictyosteliaceae</taxon>
        <taxon>Polysphondylium</taxon>
    </lineage>
</organism>
<feature type="region of interest" description="Disordered" evidence="1">
    <location>
        <begin position="152"/>
        <end position="194"/>
    </location>
</feature>
<evidence type="ECO:0000313" key="3">
    <source>
        <dbReference type="Proteomes" id="UP000695562"/>
    </source>
</evidence>
<feature type="compositionally biased region" description="Low complexity" evidence="1">
    <location>
        <begin position="153"/>
        <end position="191"/>
    </location>
</feature>
<comment type="caution">
    <text evidence="2">The sequence shown here is derived from an EMBL/GenBank/DDBJ whole genome shotgun (WGS) entry which is preliminary data.</text>
</comment>
<dbReference type="AlphaFoldDB" id="A0A8J4QAL8"/>
<feature type="compositionally biased region" description="Polar residues" evidence="1">
    <location>
        <begin position="60"/>
        <end position="91"/>
    </location>
</feature>
<protein>
    <submittedName>
        <fullName evidence="2">Uncharacterized protein</fullName>
    </submittedName>
</protein>
<proteinExistence type="predicted"/>
<evidence type="ECO:0000256" key="1">
    <source>
        <dbReference type="SAM" id="MobiDB-lite"/>
    </source>
</evidence>
<dbReference type="EMBL" id="AJWJ01000013">
    <property type="protein sequence ID" value="KAF2078041.1"/>
    <property type="molecule type" value="Genomic_DNA"/>
</dbReference>
<feature type="region of interest" description="Disordered" evidence="1">
    <location>
        <begin position="45"/>
        <end position="139"/>
    </location>
</feature>
<reference evidence="2" key="1">
    <citation type="submission" date="2020-01" db="EMBL/GenBank/DDBJ databases">
        <title>Development of genomics and gene disruption for Polysphondylium violaceum indicates a role for the polyketide synthase stlB in stalk morphogenesis.</title>
        <authorList>
            <person name="Narita B."/>
            <person name="Kawabe Y."/>
            <person name="Kin K."/>
            <person name="Saito T."/>
            <person name="Gibbs R."/>
            <person name="Kuspa A."/>
            <person name="Muzny D."/>
            <person name="Queller D."/>
            <person name="Richards S."/>
            <person name="Strassman J."/>
            <person name="Sucgang R."/>
            <person name="Worley K."/>
            <person name="Schaap P."/>
        </authorList>
    </citation>
    <scope>NUCLEOTIDE SEQUENCE</scope>
    <source>
        <strain evidence="2">QSvi11</strain>
    </source>
</reference>
<dbReference type="Proteomes" id="UP000695562">
    <property type="component" value="Unassembled WGS sequence"/>
</dbReference>
<gene>
    <name evidence="2" type="ORF">CYY_000679</name>
</gene>
<feature type="compositionally biased region" description="Low complexity" evidence="1">
    <location>
        <begin position="98"/>
        <end position="139"/>
    </location>
</feature>
<sequence length="259" mass="29205">MEQYQHMHLFTYEKVSPFPNQPMDPNDMDDPSKLIDGEVLMELIRRRDNQRRGPKKGTNHHSVNGNNSTSTAQSLRSSQEGFANPNSSQIVKKSRSVSPTKTSPTISSKTQPIIVNNNSNNSKNNSPQNNYNTYNYNNYNNMINKSLQTQQMNNNNLNNHSNNNNNNNNSNVNHQNNNNFKTNNNTTNKTLPPLPDNVNLKKSLTLSNDSISVPYVSNEPVQPKYSTSSCQLPSIKQQFISSSNTNFSDLPPIINAYDI</sequence>
<evidence type="ECO:0000313" key="2">
    <source>
        <dbReference type="EMBL" id="KAF2078041.1"/>
    </source>
</evidence>
<keyword evidence="3" id="KW-1185">Reference proteome</keyword>